<dbReference type="EMBL" id="JAAAUY010000194">
    <property type="protein sequence ID" value="KAF9333590.1"/>
    <property type="molecule type" value="Genomic_DNA"/>
</dbReference>
<accession>A0A9P5SM93</accession>
<dbReference type="InterPro" id="IPR023621">
    <property type="entry name" value="Ribosomal_eL31_dom_sf"/>
</dbReference>
<dbReference type="GO" id="GO:0002181">
    <property type="term" value="P:cytoplasmic translation"/>
    <property type="evidence" value="ECO:0007669"/>
    <property type="project" value="TreeGrafter"/>
</dbReference>
<dbReference type="GO" id="GO:0022625">
    <property type="term" value="C:cytosolic large ribosomal subunit"/>
    <property type="evidence" value="ECO:0007669"/>
    <property type="project" value="TreeGrafter"/>
</dbReference>
<keyword evidence="3" id="KW-0687">Ribonucleoprotein</keyword>
<protein>
    <submittedName>
        <fullName evidence="5">60S ribosomal protein L31</fullName>
    </submittedName>
</protein>
<dbReference type="Proteomes" id="UP000696485">
    <property type="component" value="Unassembled WGS sequence"/>
</dbReference>
<proteinExistence type="inferred from homology"/>
<evidence type="ECO:0000313" key="5">
    <source>
        <dbReference type="EMBL" id="KAF9333590.1"/>
    </source>
</evidence>
<organism evidence="5 6">
    <name type="scientific">Podila minutissima</name>
    <dbReference type="NCBI Taxonomy" id="64525"/>
    <lineage>
        <taxon>Eukaryota</taxon>
        <taxon>Fungi</taxon>
        <taxon>Fungi incertae sedis</taxon>
        <taxon>Mucoromycota</taxon>
        <taxon>Mortierellomycotina</taxon>
        <taxon>Mortierellomycetes</taxon>
        <taxon>Mortierellales</taxon>
        <taxon>Mortierellaceae</taxon>
        <taxon>Podila</taxon>
    </lineage>
</organism>
<reference evidence="5" key="1">
    <citation type="journal article" date="2020" name="Fungal Divers.">
        <title>Resolving the Mortierellaceae phylogeny through synthesis of multi-gene phylogenetics and phylogenomics.</title>
        <authorList>
            <person name="Vandepol N."/>
            <person name="Liber J."/>
            <person name="Desiro A."/>
            <person name="Na H."/>
            <person name="Kennedy M."/>
            <person name="Barry K."/>
            <person name="Grigoriev I.V."/>
            <person name="Miller A.N."/>
            <person name="O'Donnell K."/>
            <person name="Stajich J.E."/>
            <person name="Bonito G."/>
        </authorList>
    </citation>
    <scope>NUCLEOTIDE SEQUENCE</scope>
    <source>
        <strain evidence="5">NVP1</strain>
    </source>
</reference>
<sequence>MTEYLCPIQIQIPSNGTIDSGQKRVQRRARKKKRAKRAQKSNLHGFQVADTIECTYHIHKFIRGRTKKKYAPHAIRAIRAIKMFIYFKMGTKIVKLDSEVNKKVWKKGRKAIQERIRLRFSRRIETRECPNKGKRYTYVSHVPVESFSGLQDVVIEDADDPVEAENAASEDISEMVEKDAEMDAQDDAEMEALEGFRPNNRSPEQREDPKPDVQESSKVQEDAQIVQEGAPTGSNNAPMDISEDCAKDDFETKSMTDSRGQPEEETVPGNGSWRLSGRVYD</sequence>
<dbReference type="Gene3D" id="3.10.440.10">
    <property type="match status" value="1"/>
</dbReference>
<evidence type="ECO:0000313" key="6">
    <source>
        <dbReference type="Proteomes" id="UP000696485"/>
    </source>
</evidence>
<dbReference type="Pfam" id="PF01198">
    <property type="entry name" value="Ribosomal_L31e"/>
    <property type="match status" value="1"/>
</dbReference>
<dbReference type="PANTHER" id="PTHR10956:SF0">
    <property type="entry name" value="60S RIBOSOMAL PROTEIN L31"/>
    <property type="match status" value="1"/>
</dbReference>
<dbReference type="PANTHER" id="PTHR10956">
    <property type="entry name" value="60S RIBOSOMAL PROTEIN L31"/>
    <property type="match status" value="1"/>
</dbReference>
<feature type="compositionally biased region" description="Basic and acidic residues" evidence="4">
    <location>
        <begin position="203"/>
        <end position="221"/>
    </location>
</feature>
<dbReference type="InterPro" id="IPR020052">
    <property type="entry name" value="Ribosomal_eL31_CS"/>
</dbReference>
<gene>
    <name evidence="5" type="primary">RPL31_1</name>
    <name evidence="5" type="ORF">BG006_003424</name>
</gene>
<dbReference type="InterPro" id="IPR000054">
    <property type="entry name" value="Ribosomal_eL31"/>
</dbReference>
<dbReference type="GO" id="GO:0003735">
    <property type="term" value="F:structural constituent of ribosome"/>
    <property type="evidence" value="ECO:0007669"/>
    <property type="project" value="InterPro"/>
</dbReference>
<dbReference type="SUPFAM" id="SSF54575">
    <property type="entry name" value="Ribosomal protein L31e"/>
    <property type="match status" value="1"/>
</dbReference>
<keyword evidence="2 5" id="KW-0689">Ribosomal protein</keyword>
<dbReference type="PROSITE" id="PS01144">
    <property type="entry name" value="RIBOSOMAL_L31E"/>
    <property type="match status" value="1"/>
</dbReference>
<evidence type="ECO:0000256" key="1">
    <source>
        <dbReference type="ARBA" id="ARBA00010808"/>
    </source>
</evidence>
<feature type="region of interest" description="Disordered" evidence="4">
    <location>
        <begin position="195"/>
        <end position="281"/>
    </location>
</feature>
<comment type="similarity">
    <text evidence="1">Belongs to the eukaryotic ribosomal protein eL31 family.</text>
</comment>
<evidence type="ECO:0000256" key="2">
    <source>
        <dbReference type="ARBA" id="ARBA00022980"/>
    </source>
</evidence>
<feature type="region of interest" description="Disordered" evidence="4">
    <location>
        <begin position="161"/>
        <end position="182"/>
    </location>
</feature>
<feature type="compositionally biased region" description="Basic and acidic residues" evidence="4">
    <location>
        <begin position="244"/>
        <end position="262"/>
    </location>
</feature>
<name>A0A9P5SM93_9FUNG</name>
<evidence type="ECO:0000256" key="3">
    <source>
        <dbReference type="ARBA" id="ARBA00023274"/>
    </source>
</evidence>
<dbReference type="AlphaFoldDB" id="A0A9P5SM93"/>
<comment type="caution">
    <text evidence="5">The sequence shown here is derived from an EMBL/GenBank/DDBJ whole genome shotgun (WGS) entry which is preliminary data.</text>
</comment>
<dbReference type="SMART" id="SM01380">
    <property type="entry name" value="Ribosomal_L31e"/>
    <property type="match status" value="1"/>
</dbReference>
<keyword evidence="6" id="KW-1185">Reference proteome</keyword>
<evidence type="ECO:0000256" key="4">
    <source>
        <dbReference type="SAM" id="MobiDB-lite"/>
    </source>
</evidence>